<dbReference type="AlphaFoldDB" id="A0A5C6ML82"/>
<dbReference type="EMBL" id="RHFK02000389">
    <property type="protein sequence ID" value="TWW54140.1"/>
    <property type="molecule type" value="Genomic_DNA"/>
</dbReference>
<proteinExistence type="predicted"/>
<keyword evidence="3" id="KW-1185">Reference proteome</keyword>
<evidence type="ECO:0000256" key="1">
    <source>
        <dbReference type="SAM" id="MobiDB-lite"/>
    </source>
</evidence>
<accession>A0A5C6ML82</accession>
<reference evidence="2 3" key="1">
    <citation type="submission" date="2019-04" db="EMBL/GenBank/DDBJ databases">
        <title>Chromosome genome assembly for Takifugu flavidus.</title>
        <authorList>
            <person name="Xiao S."/>
        </authorList>
    </citation>
    <scope>NUCLEOTIDE SEQUENCE [LARGE SCALE GENOMIC DNA]</scope>
    <source>
        <strain evidence="2">HTHZ2018</strain>
        <tissue evidence="2">Muscle</tissue>
    </source>
</reference>
<protein>
    <submittedName>
        <fullName evidence="2">Uncharacterized protein</fullName>
    </submittedName>
</protein>
<comment type="caution">
    <text evidence="2">The sequence shown here is derived from an EMBL/GenBank/DDBJ whole genome shotgun (WGS) entry which is preliminary data.</text>
</comment>
<sequence length="52" mass="5715">MDGDTSELDLSDNDDDILDASYQPQPQEQSSTEDDSSGDEYPIPHPTEQQGT</sequence>
<organism evidence="2 3">
    <name type="scientific">Takifugu flavidus</name>
    <name type="common">sansaifugu</name>
    <dbReference type="NCBI Taxonomy" id="433684"/>
    <lineage>
        <taxon>Eukaryota</taxon>
        <taxon>Metazoa</taxon>
        <taxon>Chordata</taxon>
        <taxon>Craniata</taxon>
        <taxon>Vertebrata</taxon>
        <taxon>Euteleostomi</taxon>
        <taxon>Actinopterygii</taxon>
        <taxon>Neopterygii</taxon>
        <taxon>Teleostei</taxon>
        <taxon>Neoteleostei</taxon>
        <taxon>Acanthomorphata</taxon>
        <taxon>Eupercaria</taxon>
        <taxon>Tetraodontiformes</taxon>
        <taxon>Tetradontoidea</taxon>
        <taxon>Tetraodontidae</taxon>
        <taxon>Takifugu</taxon>
    </lineage>
</organism>
<feature type="compositionally biased region" description="Acidic residues" evidence="1">
    <location>
        <begin position="1"/>
        <end position="18"/>
    </location>
</feature>
<name>A0A5C6ML82_9TELE</name>
<feature type="region of interest" description="Disordered" evidence="1">
    <location>
        <begin position="1"/>
        <end position="52"/>
    </location>
</feature>
<dbReference type="Proteomes" id="UP000324091">
    <property type="component" value="Unassembled WGS sequence"/>
</dbReference>
<evidence type="ECO:0000313" key="2">
    <source>
        <dbReference type="EMBL" id="TWW54140.1"/>
    </source>
</evidence>
<feature type="non-terminal residue" evidence="2">
    <location>
        <position position="52"/>
    </location>
</feature>
<gene>
    <name evidence="2" type="ORF">D4764_0266200</name>
</gene>
<evidence type="ECO:0000313" key="3">
    <source>
        <dbReference type="Proteomes" id="UP000324091"/>
    </source>
</evidence>